<gene>
    <name evidence="1" type="ORF">N792_04100</name>
</gene>
<name>A0A0A0ET44_9GAMM</name>
<comment type="caution">
    <text evidence="1">The sequence shown here is derived from an EMBL/GenBank/DDBJ whole genome shotgun (WGS) entry which is preliminary data.</text>
</comment>
<accession>A0A0A0ET44</accession>
<dbReference type="RefSeq" id="WP_036192568.1">
    <property type="nucleotide sequence ID" value="NZ_AVPS01000003.1"/>
</dbReference>
<evidence type="ECO:0000313" key="1">
    <source>
        <dbReference type="EMBL" id="KGM52302.1"/>
    </source>
</evidence>
<sequence length="134" mass="14359">MSLLSFQDLLDASHRQPEPQRLLMVFARVELPEAATDAQRERFEASEGGTISPVTCVDKAPSEIASFQALAEESAATGQDWDIVFVASLGGHAGVAPGTHEATQPLQFMVNAINNGRVSDFAAFDRAGEPLRFG</sequence>
<reference evidence="1 2" key="1">
    <citation type="submission" date="2013-08" db="EMBL/GenBank/DDBJ databases">
        <title>Genome sequencing of Lysobacter.</title>
        <authorList>
            <person name="Zhang S."/>
            <person name="Wang G."/>
        </authorList>
    </citation>
    <scope>NUCLEOTIDE SEQUENCE [LARGE SCALE GENOMIC DNA]</scope>
    <source>
        <strain evidence="1 2">Ko07</strain>
    </source>
</reference>
<dbReference type="STRING" id="1122185.N792_04100"/>
<evidence type="ECO:0000313" key="2">
    <source>
        <dbReference type="Proteomes" id="UP000030017"/>
    </source>
</evidence>
<proteinExistence type="predicted"/>
<keyword evidence="2" id="KW-1185">Reference proteome</keyword>
<dbReference type="Proteomes" id="UP000030017">
    <property type="component" value="Unassembled WGS sequence"/>
</dbReference>
<dbReference type="eggNOG" id="ENOG5032S32">
    <property type="taxonomic scope" value="Bacteria"/>
</dbReference>
<organism evidence="1 2">
    <name type="scientific">Lysobacter concretionis Ko07 = DSM 16239</name>
    <dbReference type="NCBI Taxonomy" id="1122185"/>
    <lineage>
        <taxon>Bacteria</taxon>
        <taxon>Pseudomonadati</taxon>
        <taxon>Pseudomonadota</taxon>
        <taxon>Gammaproteobacteria</taxon>
        <taxon>Lysobacterales</taxon>
        <taxon>Lysobacteraceae</taxon>
        <taxon>Novilysobacter</taxon>
    </lineage>
</organism>
<dbReference type="EMBL" id="AVPS01000003">
    <property type="protein sequence ID" value="KGM52302.1"/>
    <property type="molecule type" value="Genomic_DNA"/>
</dbReference>
<dbReference type="AlphaFoldDB" id="A0A0A0ET44"/>
<protein>
    <submittedName>
        <fullName evidence="1">Ribonucleotide reductase subunit alpha</fullName>
    </submittedName>
</protein>
<dbReference type="OrthoDB" id="6182044at2"/>